<evidence type="ECO:0000256" key="2">
    <source>
        <dbReference type="SAM" id="Phobius"/>
    </source>
</evidence>
<evidence type="ECO:0008006" key="5">
    <source>
        <dbReference type="Google" id="ProtNLM"/>
    </source>
</evidence>
<proteinExistence type="predicted"/>
<keyword evidence="2" id="KW-1133">Transmembrane helix</keyword>
<feature type="region of interest" description="Disordered" evidence="1">
    <location>
        <begin position="74"/>
        <end position="143"/>
    </location>
</feature>
<keyword evidence="2" id="KW-0472">Membrane</keyword>
<dbReference type="EMBL" id="JAVIZX010000001">
    <property type="protein sequence ID" value="MDR6215153.1"/>
    <property type="molecule type" value="Genomic_DNA"/>
</dbReference>
<organism evidence="3 4">
    <name type="scientific">Paracidovorax wautersii</name>
    <dbReference type="NCBI Taxonomy" id="1177982"/>
    <lineage>
        <taxon>Bacteria</taxon>
        <taxon>Pseudomonadati</taxon>
        <taxon>Pseudomonadota</taxon>
        <taxon>Betaproteobacteria</taxon>
        <taxon>Burkholderiales</taxon>
        <taxon>Comamonadaceae</taxon>
        <taxon>Paracidovorax</taxon>
    </lineage>
</organism>
<comment type="caution">
    <text evidence="3">The sequence shown here is derived from an EMBL/GenBank/DDBJ whole genome shotgun (WGS) entry which is preliminary data.</text>
</comment>
<evidence type="ECO:0000256" key="1">
    <source>
        <dbReference type="SAM" id="MobiDB-lite"/>
    </source>
</evidence>
<evidence type="ECO:0000313" key="3">
    <source>
        <dbReference type="EMBL" id="MDR6215153.1"/>
    </source>
</evidence>
<reference evidence="3 4" key="1">
    <citation type="submission" date="2023-08" db="EMBL/GenBank/DDBJ databases">
        <title>Functional and genomic diversity of the sorghum phyllosphere microbiome.</title>
        <authorList>
            <person name="Shade A."/>
        </authorList>
    </citation>
    <scope>NUCLEOTIDE SEQUENCE [LARGE SCALE GENOMIC DNA]</scope>
    <source>
        <strain evidence="3 4">SORGH_AS_0335</strain>
    </source>
</reference>
<accession>A0ABU1IEZ0</accession>
<sequence>MSRPRCAVRGGRYNFPTMLRWFIAVFTLHFFLSVGVSAFGKASSLEPLLQGPHAAASCILEDALPALDASVAADEETEALAEASPEHGLADDQQDLPDDLNIRVRPHHDRVALYPPLRPDDARSPSPAPDVPHKPPRTARLVA</sequence>
<keyword evidence="4" id="KW-1185">Reference proteome</keyword>
<evidence type="ECO:0000313" key="4">
    <source>
        <dbReference type="Proteomes" id="UP001267710"/>
    </source>
</evidence>
<name>A0ABU1IEZ0_9BURK</name>
<feature type="transmembrane region" description="Helical" evidence="2">
    <location>
        <begin position="21"/>
        <end position="40"/>
    </location>
</feature>
<keyword evidence="2" id="KW-0812">Transmembrane</keyword>
<protein>
    <recommendedName>
        <fullName evidence="5">Transmembrane protein</fullName>
    </recommendedName>
</protein>
<gene>
    <name evidence="3" type="ORF">QE399_002842</name>
</gene>
<dbReference type="Proteomes" id="UP001267710">
    <property type="component" value="Unassembled WGS sequence"/>
</dbReference>